<accession>A0ABV3A8U1</accession>
<gene>
    <name evidence="2" type="ORF">AB0H04_16030</name>
</gene>
<evidence type="ECO:0000313" key="2">
    <source>
        <dbReference type="EMBL" id="MEU5708364.1"/>
    </source>
</evidence>
<dbReference type="RefSeq" id="WP_356197644.1">
    <property type="nucleotide sequence ID" value="NZ_JBEXDP010000127.1"/>
</dbReference>
<evidence type="ECO:0000256" key="1">
    <source>
        <dbReference type="SAM" id="MobiDB-lite"/>
    </source>
</evidence>
<dbReference type="Pfam" id="PF20554">
    <property type="entry name" value="DUF6766"/>
    <property type="match status" value="1"/>
</dbReference>
<name>A0ABV3A8U1_9ACTN</name>
<keyword evidence="3" id="KW-1185">Reference proteome</keyword>
<evidence type="ECO:0000313" key="3">
    <source>
        <dbReference type="Proteomes" id="UP001551011"/>
    </source>
</evidence>
<sequence length="185" mass="18958">MGCGAASRGGGGAGSRWPAGVAPSPWRLPCRAGGARSSALSASAAAPPSASGRRPRHGPPCASRRASGGPTAPAAALRSPRRPGRRSSSPPSPPAPATIFAWSWLAQSVTGVAAYNEEHLRQLQAPISWSAYLGSADFWDRTLQNCSRNCWPSPRWPSSPSICASVRSPESKPVGAAHTATGVEG</sequence>
<reference evidence="2 3" key="1">
    <citation type="submission" date="2024-06" db="EMBL/GenBank/DDBJ databases">
        <title>The Natural Products Discovery Center: Release of the First 8490 Sequenced Strains for Exploring Actinobacteria Biosynthetic Diversity.</title>
        <authorList>
            <person name="Kalkreuter E."/>
            <person name="Kautsar S.A."/>
            <person name="Yang D."/>
            <person name="Bader C.D."/>
            <person name="Teijaro C.N."/>
            <person name="Fluegel L."/>
            <person name="Davis C.M."/>
            <person name="Simpson J.R."/>
            <person name="Lauterbach L."/>
            <person name="Steele A.D."/>
            <person name="Gui C."/>
            <person name="Meng S."/>
            <person name="Li G."/>
            <person name="Viehrig K."/>
            <person name="Ye F."/>
            <person name="Su P."/>
            <person name="Kiefer A.F."/>
            <person name="Nichols A."/>
            <person name="Cepeda A.J."/>
            <person name="Yan W."/>
            <person name="Fan B."/>
            <person name="Jiang Y."/>
            <person name="Adhikari A."/>
            <person name="Zheng C.-J."/>
            <person name="Schuster L."/>
            <person name="Cowan T.M."/>
            <person name="Smanski M.J."/>
            <person name="Chevrette M.G."/>
            <person name="De Carvalho L.P.S."/>
            <person name="Shen B."/>
        </authorList>
    </citation>
    <scope>NUCLEOTIDE SEQUENCE [LARGE SCALE GENOMIC DNA]</scope>
    <source>
        <strain evidence="2 3">NPDC020594</strain>
    </source>
</reference>
<feature type="compositionally biased region" description="Low complexity" evidence="1">
    <location>
        <begin position="31"/>
        <end position="52"/>
    </location>
</feature>
<protein>
    <submittedName>
        <fullName evidence="2">DUF6766 family protein</fullName>
    </submittedName>
</protein>
<feature type="region of interest" description="Disordered" evidence="1">
    <location>
        <begin position="1"/>
        <end position="96"/>
    </location>
</feature>
<dbReference type="Proteomes" id="UP001551011">
    <property type="component" value="Unassembled WGS sequence"/>
</dbReference>
<comment type="caution">
    <text evidence="2">The sequence shown here is derived from an EMBL/GenBank/DDBJ whole genome shotgun (WGS) entry which is preliminary data.</text>
</comment>
<dbReference type="InterPro" id="IPR046657">
    <property type="entry name" value="DUF6766"/>
</dbReference>
<organism evidence="2 3">
    <name type="scientific">Streptomyces flaveolus</name>
    <dbReference type="NCBI Taxonomy" id="67297"/>
    <lineage>
        <taxon>Bacteria</taxon>
        <taxon>Bacillati</taxon>
        <taxon>Actinomycetota</taxon>
        <taxon>Actinomycetes</taxon>
        <taxon>Kitasatosporales</taxon>
        <taxon>Streptomycetaceae</taxon>
        <taxon>Streptomyces</taxon>
    </lineage>
</organism>
<feature type="region of interest" description="Disordered" evidence="1">
    <location>
        <begin position="164"/>
        <end position="185"/>
    </location>
</feature>
<feature type="compositionally biased region" description="Gly residues" evidence="1">
    <location>
        <begin position="1"/>
        <end position="14"/>
    </location>
</feature>
<proteinExistence type="predicted"/>
<dbReference type="EMBL" id="JBFAEG010000010">
    <property type="protein sequence ID" value="MEU5708364.1"/>
    <property type="molecule type" value="Genomic_DNA"/>
</dbReference>